<feature type="chain" id="PRO_5038156062" description="Glucanase" evidence="5">
    <location>
        <begin position="33"/>
        <end position="454"/>
    </location>
</feature>
<keyword evidence="2 5" id="KW-0326">Glycosidase</keyword>
<feature type="region of interest" description="Disordered" evidence="6">
    <location>
        <begin position="133"/>
        <end position="173"/>
    </location>
</feature>
<dbReference type="SUPFAM" id="SSF49384">
    <property type="entry name" value="Carbohydrate-binding domain"/>
    <property type="match status" value="1"/>
</dbReference>
<dbReference type="EC" id="3.2.1.-" evidence="5"/>
<comment type="caution">
    <text evidence="8">The sequence shown here is derived from an EMBL/GenBank/DDBJ whole genome shotgun (WGS) entry which is preliminary data.</text>
</comment>
<dbReference type="Pfam" id="PF00553">
    <property type="entry name" value="CBM_2"/>
    <property type="match status" value="1"/>
</dbReference>
<dbReference type="InterPro" id="IPR001919">
    <property type="entry name" value="CBD2"/>
</dbReference>
<dbReference type="PANTHER" id="PTHR34876">
    <property type="match status" value="1"/>
</dbReference>
<feature type="binding site" evidence="4">
    <location>
        <position position="426"/>
    </location>
    <ligand>
        <name>substrate</name>
    </ligand>
</feature>
<dbReference type="InterPro" id="IPR006311">
    <property type="entry name" value="TAT_signal"/>
</dbReference>
<dbReference type="PANTHER" id="PTHR34876:SF4">
    <property type="entry name" value="1,4-BETA-D-GLUCAN CELLOBIOHYDROLASE C-RELATED"/>
    <property type="match status" value="1"/>
</dbReference>
<keyword evidence="5" id="KW-0624">Polysaccharide degradation</keyword>
<feature type="active site" description="Proton donor" evidence="3">
    <location>
        <position position="288"/>
    </location>
</feature>
<dbReference type="Gene3D" id="2.60.40.290">
    <property type="match status" value="1"/>
</dbReference>
<dbReference type="Proteomes" id="UP000602087">
    <property type="component" value="Unassembled WGS sequence"/>
</dbReference>
<feature type="active site" description="Proton acceptor" evidence="3">
    <location>
        <position position="428"/>
    </location>
</feature>
<keyword evidence="5" id="KW-0136">Cellulose degradation</keyword>
<protein>
    <recommendedName>
        <fullName evidence="5">Glucanase</fullName>
        <ecNumber evidence="5">3.2.1.-</ecNumber>
    </recommendedName>
</protein>
<feature type="binding site" evidence="4">
    <location>
        <position position="356"/>
    </location>
    <ligand>
        <name>substrate</name>
    </ligand>
</feature>
<keyword evidence="5" id="KW-0119">Carbohydrate metabolism</keyword>
<name>A0A934I9S3_9MICO</name>
<dbReference type="Pfam" id="PF01341">
    <property type="entry name" value="Glyco_hydro_6"/>
    <property type="match status" value="1"/>
</dbReference>
<organism evidence="8 9">
    <name type="scientific">Sanguibacter suaedae</name>
    <dbReference type="NCBI Taxonomy" id="2795737"/>
    <lineage>
        <taxon>Bacteria</taxon>
        <taxon>Bacillati</taxon>
        <taxon>Actinomycetota</taxon>
        <taxon>Actinomycetes</taxon>
        <taxon>Micrococcales</taxon>
        <taxon>Sanguibacteraceae</taxon>
        <taxon>Sanguibacter</taxon>
    </lineage>
</organism>
<evidence type="ECO:0000313" key="8">
    <source>
        <dbReference type="EMBL" id="MBI9113961.1"/>
    </source>
</evidence>
<dbReference type="AlphaFoldDB" id="A0A934I9S3"/>
<feature type="binding site" evidence="4">
    <location>
        <position position="329"/>
    </location>
    <ligand>
        <name>substrate</name>
    </ligand>
</feature>
<reference evidence="8" key="1">
    <citation type="submission" date="2020-12" db="EMBL/GenBank/DDBJ databases">
        <title>Sanguibacter suaedae sp. nov., isolated from Suaeda aralocaspica.</title>
        <authorList>
            <person name="Ma Q."/>
        </authorList>
    </citation>
    <scope>NUCLEOTIDE SEQUENCE</scope>
    <source>
        <strain evidence="8">YZGR15</strain>
    </source>
</reference>
<feature type="signal peptide" evidence="5">
    <location>
        <begin position="1"/>
        <end position="32"/>
    </location>
</feature>
<keyword evidence="9" id="KW-1185">Reference proteome</keyword>
<dbReference type="GO" id="GO:0004553">
    <property type="term" value="F:hydrolase activity, hydrolyzing O-glycosyl compounds"/>
    <property type="evidence" value="ECO:0007669"/>
    <property type="project" value="InterPro"/>
</dbReference>
<evidence type="ECO:0000256" key="2">
    <source>
        <dbReference type="ARBA" id="ARBA00023295"/>
    </source>
</evidence>
<sequence>MLNRTRRTALLSAGAVALAGIGGIATSQSATAAPGCQVDYVVSGQWGGQYQGSVTVTNLGPAVTSWTVGWTFADGQQVNQLWNGTASQSGAAVTVTNAPYNGTLGTDASTSFGFIGTWGTQNTVPTAFTLNGTPCTGSVTTPEPTPDPTDEPTAEPTVEPTEEPTTDPGPVDPAPTGGLYVDTDTQAYDAWTSASGTDKQLLEKIALTPQTVWVGDWASADETRQMVSDHTGRALAAGQTTSLAIYAIPGRDCGNHSGGGVATSEYARWIDTVASGIQGSPLIVLEPDGLAMLGDCDGQGDRVGYLKHAAQKLTEAGGRVFIDIGHSGWHSPAKAADLLNQVGFAHAEGFALNTSNYQTTADSKAYGEQISALTGGASYVIDTSRNGNGSNGEWCNPRGRALGEQPRLVEDGSNLAALLWVKLPGESDGACNGGPGAGQWWQDMALELARNASW</sequence>
<keyword evidence="5" id="KW-0732">Signal</keyword>
<dbReference type="GO" id="GO:0030247">
    <property type="term" value="F:polysaccharide binding"/>
    <property type="evidence" value="ECO:0007669"/>
    <property type="project" value="UniProtKB-UniRule"/>
</dbReference>
<keyword evidence="1 5" id="KW-0378">Hydrolase</keyword>
<evidence type="ECO:0000256" key="6">
    <source>
        <dbReference type="SAM" id="MobiDB-lite"/>
    </source>
</evidence>
<dbReference type="RefSeq" id="WP_198732523.1">
    <property type="nucleotide sequence ID" value="NZ_JAEINH010000002.1"/>
</dbReference>
<evidence type="ECO:0000256" key="4">
    <source>
        <dbReference type="PIRSR" id="PIRSR001100-2"/>
    </source>
</evidence>
<dbReference type="PROSITE" id="PS51173">
    <property type="entry name" value="CBM2"/>
    <property type="match status" value="1"/>
</dbReference>
<feature type="binding site" evidence="4">
    <location>
        <position position="394"/>
    </location>
    <ligand>
        <name>substrate</name>
    </ligand>
</feature>
<evidence type="ECO:0000259" key="7">
    <source>
        <dbReference type="PROSITE" id="PS51173"/>
    </source>
</evidence>
<feature type="binding site" evidence="4">
    <location>
        <position position="422"/>
    </location>
    <ligand>
        <name>substrate</name>
    </ligand>
</feature>
<evidence type="ECO:0000256" key="5">
    <source>
        <dbReference type="RuleBase" id="RU361186"/>
    </source>
</evidence>
<accession>A0A934I9S3</accession>
<dbReference type="PIRSF" id="PIRSF001100">
    <property type="entry name" value="Beta_cellobiohydrolase"/>
    <property type="match status" value="1"/>
</dbReference>
<dbReference type="SMART" id="SM00637">
    <property type="entry name" value="CBD_II"/>
    <property type="match status" value="1"/>
</dbReference>
<dbReference type="InterPro" id="IPR012291">
    <property type="entry name" value="CBM2_carb-bd_dom_sf"/>
</dbReference>
<proteinExistence type="inferred from homology"/>
<feature type="binding site" evidence="4">
    <location>
        <position position="326"/>
    </location>
    <ligand>
        <name>substrate</name>
    </ligand>
</feature>
<dbReference type="SUPFAM" id="SSF51989">
    <property type="entry name" value="Glycosyl hydrolases family 6, cellulases"/>
    <property type="match status" value="1"/>
</dbReference>
<evidence type="ECO:0000256" key="3">
    <source>
        <dbReference type="PIRSR" id="PIRSR001100-1"/>
    </source>
</evidence>
<feature type="domain" description="CBM2" evidence="7">
    <location>
        <begin position="29"/>
        <end position="138"/>
    </location>
</feature>
<comment type="similarity">
    <text evidence="5">Belongs to the glycosyl hydrolase family 6.</text>
</comment>
<dbReference type="InterPro" id="IPR036434">
    <property type="entry name" value="Beta_cellobiohydrolase_sf"/>
</dbReference>
<evidence type="ECO:0000256" key="1">
    <source>
        <dbReference type="ARBA" id="ARBA00022801"/>
    </source>
</evidence>
<dbReference type="InterPro" id="IPR008965">
    <property type="entry name" value="CBM2/CBM3_carb-bd_dom_sf"/>
</dbReference>
<dbReference type="EMBL" id="JAEINH010000002">
    <property type="protein sequence ID" value="MBI9113961.1"/>
    <property type="molecule type" value="Genomic_DNA"/>
</dbReference>
<dbReference type="PRINTS" id="PR00733">
    <property type="entry name" value="GLHYDRLASE6"/>
</dbReference>
<dbReference type="InterPro" id="IPR016288">
    <property type="entry name" value="Beta_cellobiohydrolase"/>
</dbReference>
<gene>
    <name evidence="8" type="ORF">JAV76_02890</name>
</gene>
<feature type="binding site" evidence="4">
    <location>
        <position position="213"/>
    </location>
    <ligand>
        <name>substrate</name>
    </ligand>
</feature>
<evidence type="ECO:0000313" key="9">
    <source>
        <dbReference type="Proteomes" id="UP000602087"/>
    </source>
</evidence>
<dbReference type="PROSITE" id="PS51318">
    <property type="entry name" value="TAT"/>
    <property type="match status" value="1"/>
</dbReference>
<dbReference type="Gene3D" id="3.20.20.40">
    <property type="entry name" value="1, 4-beta cellobiohydrolase"/>
    <property type="match status" value="1"/>
</dbReference>
<dbReference type="GO" id="GO:0030245">
    <property type="term" value="P:cellulose catabolic process"/>
    <property type="evidence" value="ECO:0007669"/>
    <property type="project" value="UniProtKB-KW"/>
</dbReference>